<dbReference type="AlphaFoldDB" id="A0A0G0ZHT1"/>
<organism evidence="1 2">
    <name type="scientific">Candidatus Giovannonibacteria bacterium GW2011_GWF2_42_19</name>
    <dbReference type="NCBI Taxonomy" id="1618659"/>
    <lineage>
        <taxon>Bacteria</taxon>
        <taxon>Candidatus Giovannoniibacteriota</taxon>
    </lineage>
</organism>
<evidence type="ECO:0000313" key="1">
    <source>
        <dbReference type="EMBL" id="KKS48285.1"/>
    </source>
</evidence>
<gene>
    <name evidence="1" type="ORF">UV11_C0010G0016</name>
</gene>
<dbReference type="EMBL" id="LCDF01000010">
    <property type="protein sequence ID" value="KKS48285.1"/>
    <property type="molecule type" value="Genomic_DNA"/>
</dbReference>
<evidence type="ECO:0000313" key="2">
    <source>
        <dbReference type="Proteomes" id="UP000034036"/>
    </source>
</evidence>
<protein>
    <submittedName>
        <fullName evidence="1">Uncharacterized protein</fullName>
    </submittedName>
</protein>
<comment type="caution">
    <text evidence="1">The sequence shown here is derived from an EMBL/GenBank/DDBJ whole genome shotgun (WGS) entry which is preliminary data.</text>
</comment>
<sequence length="345" mass="39423">MSDEKRNSFVGPIHGHDDFEKIIAHEVLNRASAVDRIRIIEEYMEAAAAALNGEAHLKLLEFLKKAFDFGAPDLAGAEIKKRMSYEQERFARNLAEKKFRERIQKIFDHLPKDSALGDSKLWIVKQISYEWDENLTPQSRSAFGFLCKAYTMSAIFPKERQGILQIIQEKTGGWFKPEYIEEWLEEPSIPEEIQQRLVIARTRNGRSVLAKNDIRCAKFLKNFKLEERSPSAIKLAECLLKNVFLLDNAVFQLLKNMQSGWGLEREKIGESEYVIGKIEATIDALQVISITVKLPNECAAELGADVFGRARRHVEAWRKDHIGNNVSITVEGGKSDLRLSKLYLT</sequence>
<proteinExistence type="predicted"/>
<accession>A0A0G0ZHT1</accession>
<name>A0A0G0ZHT1_9BACT</name>
<dbReference type="Proteomes" id="UP000034036">
    <property type="component" value="Unassembled WGS sequence"/>
</dbReference>
<reference evidence="1 2" key="1">
    <citation type="journal article" date="2015" name="Nature">
        <title>rRNA introns, odd ribosomes, and small enigmatic genomes across a large radiation of phyla.</title>
        <authorList>
            <person name="Brown C.T."/>
            <person name="Hug L.A."/>
            <person name="Thomas B.C."/>
            <person name="Sharon I."/>
            <person name="Castelle C.J."/>
            <person name="Singh A."/>
            <person name="Wilkins M.J."/>
            <person name="Williams K.H."/>
            <person name="Banfield J.F."/>
        </authorList>
    </citation>
    <scope>NUCLEOTIDE SEQUENCE [LARGE SCALE GENOMIC DNA]</scope>
</reference>